<evidence type="ECO:0000313" key="1">
    <source>
        <dbReference type="EMBL" id="MER3120767.1"/>
    </source>
</evidence>
<evidence type="ECO:0000313" key="2">
    <source>
        <dbReference type="Proteomes" id="UP001467674"/>
    </source>
</evidence>
<keyword evidence="2" id="KW-1185">Reference proteome</keyword>
<protein>
    <submittedName>
        <fullName evidence="1">Uncharacterized protein</fullName>
    </submittedName>
</protein>
<organism evidence="1 2">
    <name type="scientific">Bacillus altitudinis</name>
    <dbReference type="NCBI Taxonomy" id="293387"/>
    <lineage>
        <taxon>Bacteria</taxon>
        <taxon>Bacillati</taxon>
        <taxon>Bacillota</taxon>
        <taxon>Bacilli</taxon>
        <taxon>Bacillales</taxon>
        <taxon>Bacillaceae</taxon>
        <taxon>Bacillus</taxon>
    </lineage>
</organism>
<comment type="caution">
    <text evidence="1">The sequence shown here is derived from an EMBL/GenBank/DDBJ whole genome shotgun (WGS) entry which is preliminary data.</text>
</comment>
<name>A0ABV1S2L0_BACAB</name>
<gene>
    <name evidence="1" type="ORF">ABQG71_06145</name>
</gene>
<dbReference type="Proteomes" id="UP001467674">
    <property type="component" value="Unassembled WGS sequence"/>
</dbReference>
<proteinExistence type="predicted"/>
<reference evidence="1 2" key="1">
    <citation type="submission" date="2024-06" db="EMBL/GenBank/DDBJ databases">
        <title>Construction of an artificial bacterial consortium using nitrogen cycle bacteria from Cuatro Cienegas Basin and a mangrove forest.</title>
        <authorList>
            <person name="Aguilera-Najera D."/>
            <person name="Marquez-Cianci L."/>
            <person name="Martinez-Perez E."/>
            <person name="Rosas-Barrera M."/>
            <person name="Rodriguez-Cruz U.E."/>
            <person name="Tapia-Lopez R."/>
            <person name="Eguiarte L.E."/>
            <person name="Souza-Saldivar V."/>
        </authorList>
    </citation>
    <scope>NUCLEOTIDE SEQUENCE [LARGE SCALE GENOMIC DNA]</scope>
    <source>
        <strain evidence="1 2">S14-15</strain>
    </source>
</reference>
<accession>A0ABV1S2L0</accession>
<dbReference type="EMBL" id="JBEOME010000002">
    <property type="protein sequence ID" value="MER3120767.1"/>
    <property type="molecule type" value="Genomic_DNA"/>
</dbReference>
<dbReference type="RefSeq" id="WP_265154101.1">
    <property type="nucleotide sequence ID" value="NZ_CP128109.1"/>
</dbReference>
<sequence length="108" mass="12822">MYKKLEGILDILGNLNARTNIVKEEDLDEQYENLEDFTMLTKELDNILNSFDSLDKNNVDEIEKMLFELHRIITTFEWHFSEISDLNTKVLKKYHDKVNKTNNENPSI</sequence>